<feature type="compositionally biased region" description="Low complexity" evidence="1">
    <location>
        <begin position="71"/>
        <end position="83"/>
    </location>
</feature>
<feature type="region of interest" description="Disordered" evidence="1">
    <location>
        <begin position="280"/>
        <end position="300"/>
    </location>
</feature>
<evidence type="ECO:0000256" key="1">
    <source>
        <dbReference type="SAM" id="MobiDB-lite"/>
    </source>
</evidence>
<dbReference type="HOGENOM" id="CLU_478943_0_0_1"/>
<feature type="region of interest" description="Disordered" evidence="1">
    <location>
        <begin position="411"/>
        <end position="450"/>
    </location>
</feature>
<evidence type="ECO:0000313" key="2">
    <source>
        <dbReference type="EMBL" id="KDQ15697.1"/>
    </source>
</evidence>
<reference evidence="3" key="1">
    <citation type="journal article" date="2014" name="Proc. Natl. Acad. Sci. U.S.A.">
        <title>Extensive sampling of basidiomycete genomes demonstrates inadequacy of the white-rot/brown-rot paradigm for wood decay fungi.</title>
        <authorList>
            <person name="Riley R."/>
            <person name="Salamov A.A."/>
            <person name="Brown D.W."/>
            <person name="Nagy L.G."/>
            <person name="Floudas D."/>
            <person name="Held B.W."/>
            <person name="Levasseur A."/>
            <person name="Lombard V."/>
            <person name="Morin E."/>
            <person name="Otillar R."/>
            <person name="Lindquist E.A."/>
            <person name="Sun H."/>
            <person name="LaButti K.M."/>
            <person name="Schmutz J."/>
            <person name="Jabbour D."/>
            <person name="Luo H."/>
            <person name="Baker S.E."/>
            <person name="Pisabarro A.G."/>
            <person name="Walton J.D."/>
            <person name="Blanchette R.A."/>
            <person name="Henrissat B."/>
            <person name="Martin F."/>
            <person name="Cullen D."/>
            <person name="Hibbett D.S."/>
            <person name="Grigoriev I.V."/>
        </authorList>
    </citation>
    <scope>NUCLEOTIDE SEQUENCE [LARGE SCALE GENOMIC DNA]</scope>
    <source>
        <strain evidence="3">FD-172 SS1</strain>
    </source>
</reference>
<feature type="region of interest" description="Disordered" evidence="1">
    <location>
        <begin position="518"/>
        <end position="569"/>
    </location>
</feature>
<proteinExistence type="predicted"/>
<organism evidence="2 3">
    <name type="scientific">Botryobasidium botryosum (strain FD-172 SS1)</name>
    <dbReference type="NCBI Taxonomy" id="930990"/>
    <lineage>
        <taxon>Eukaryota</taxon>
        <taxon>Fungi</taxon>
        <taxon>Dikarya</taxon>
        <taxon>Basidiomycota</taxon>
        <taxon>Agaricomycotina</taxon>
        <taxon>Agaricomycetes</taxon>
        <taxon>Cantharellales</taxon>
        <taxon>Botryobasidiaceae</taxon>
        <taxon>Botryobasidium</taxon>
    </lineage>
</organism>
<dbReference type="EMBL" id="KL198031">
    <property type="protein sequence ID" value="KDQ15697.1"/>
    <property type="molecule type" value="Genomic_DNA"/>
</dbReference>
<feature type="region of interest" description="Disordered" evidence="1">
    <location>
        <begin position="356"/>
        <end position="379"/>
    </location>
</feature>
<feature type="compositionally biased region" description="Low complexity" evidence="1">
    <location>
        <begin position="197"/>
        <end position="207"/>
    </location>
</feature>
<protein>
    <submittedName>
        <fullName evidence="2">Uncharacterized protein</fullName>
    </submittedName>
</protein>
<feature type="compositionally biased region" description="Basic and acidic residues" evidence="1">
    <location>
        <begin position="92"/>
        <end position="102"/>
    </location>
</feature>
<accession>A0A067MUZ2</accession>
<sequence>MSRRPHLSQGSDSGSVHPQKRARISDEFGNPATNPIAGSSRAVSALTPRAPSSSYKPRSAESRRKRDQLIAAALAGSVAAETATEQSPSIRAEARRRIVHDEDISDGDEVPASSASQHILAPSRSRRSSAEVKMRRTEEIKIALSQASISDPGTPPASFPENALLSKPDDMDVDDVRGIREATSCAREPLSTPPNHPSSSPDLPLSSQVFQDHGGFSTIDKGKGKEVVARPLSRLGSIDTTAAERANRIASISQDSTMDDLDAIAMPPASQMSPLFSSLKHDLSLPDSPPEETLPDAPPDLSAPLMFASAGGGVWKKPSERTMALEAQKLAQWHADDATRESMGVGLGEISVVAGGDGKPKYTQEQEESETAAKQELTRSSSIRPVLGVVDNILGGRKRLPSTAVPEFKTPFKVTPKPVDKQLPTRTAAAPPSVGPTTPRVSAAGHSTPMTQSTSKAFARAAAMTPASPTRRQPTPAVPSSLATPGLSTPVKKSLGMVSRGRGSATKAFVTPFKKGVVHGETGFGEKKGKPSGSGTGSRLAMGPRDQPKVATVGATPRKKPEKHCVFDL</sequence>
<feature type="region of interest" description="Disordered" evidence="1">
    <location>
        <begin position="464"/>
        <end position="491"/>
    </location>
</feature>
<keyword evidence="3" id="KW-1185">Reference proteome</keyword>
<feature type="region of interest" description="Disordered" evidence="1">
    <location>
        <begin position="1"/>
        <end position="222"/>
    </location>
</feature>
<name>A0A067MUZ2_BOTB1</name>
<dbReference type="Proteomes" id="UP000027195">
    <property type="component" value="Unassembled WGS sequence"/>
</dbReference>
<gene>
    <name evidence="2" type="ORF">BOTBODRAFT_285528</name>
</gene>
<feature type="compositionally biased region" description="Basic and acidic residues" evidence="1">
    <location>
        <begin position="128"/>
        <end position="141"/>
    </location>
</feature>
<feature type="compositionally biased region" description="Basic and acidic residues" evidence="1">
    <location>
        <begin position="167"/>
        <end position="180"/>
    </location>
</feature>
<dbReference type="InParanoid" id="A0A067MUZ2"/>
<feature type="compositionally biased region" description="Basic and acidic residues" evidence="1">
    <location>
        <begin position="58"/>
        <end position="68"/>
    </location>
</feature>
<dbReference type="AlphaFoldDB" id="A0A067MUZ2"/>
<evidence type="ECO:0000313" key="3">
    <source>
        <dbReference type="Proteomes" id="UP000027195"/>
    </source>
</evidence>